<dbReference type="EMBL" id="PJQD01000005">
    <property type="protein sequence ID" value="POY76237.1"/>
    <property type="molecule type" value="Genomic_DNA"/>
</dbReference>
<evidence type="ECO:0000256" key="4">
    <source>
        <dbReference type="SAM" id="MobiDB-lite"/>
    </source>
</evidence>
<evidence type="ECO:0000313" key="7">
    <source>
        <dbReference type="EMBL" id="POY76237.1"/>
    </source>
</evidence>
<dbReference type="GO" id="GO:0015616">
    <property type="term" value="F:DNA translocase activity"/>
    <property type="evidence" value="ECO:0007669"/>
    <property type="project" value="TreeGrafter"/>
</dbReference>
<comment type="caution">
    <text evidence="7">The sequence shown here is derived from an EMBL/GenBank/DDBJ whole genome shotgun (WGS) entry which is preliminary data.</text>
</comment>
<dbReference type="InterPro" id="IPR027417">
    <property type="entry name" value="P-loop_NTPase"/>
</dbReference>
<dbReference type="Gene3D" id="3.40.50.10810">
    <property type="entry name" value="Tandem AAA-ATPase domain"/>
    <property type="match status" value="1"/>
</dbReference>
<dbReference type="GO" id="GO:0005634">
    <property type="term" value="C:nucleus"/>
    <property type="evidence" value="ECO:0007669"/>
    <property type="project" value="TreeGrafter"/>
</dbReference>
<evidence type="ECO:0000256" key="1">
    <source>
        <dbReference type="ARBA" id="ARBA00022741"/>
    </source>
</evidence>
<feature type="compositionally biased region" description="Polar residues" evidence="4">
    <location>
        <begin position="290"/>
        <end position="299"/>
    </location>
</feature>
<dbReference type="InterPro" id="IPR001650">
    <property type="entry name" value="Helicase_C-like"/>
</dbReference>
<dbReference type="Gene3D" id="3.40.50.300">
    <property type="entry name" value="P-loop containing nucleotide triphosphate hydrolases"/>
    <property type="match status" value="1"/>
</dbReference>
<dbReference type="STRING" id="741276.A0A2S5BHJ0"/>
<keyword evidence="3" id="KW-0067">ATP-binding</keyword>
<feature type="compositionally biased region" description="Basic and acidic residues" evidence="4">
    <location>
        <begin position="407"/>
        <end position="418"/>
    </location>
</feature>
<dbReference type="InterPro" id="IPR049730">
    <property type="entry name" value="SNF2/RAD54-like_C"/>
</dbReference>
<dbReference type="PROSITE" id="PS51192">
    <property type="entry name" value="HELICASE_ATP_BIND_1"/>
    <property type="match status" value="1"/>
</dbReference>
<keyword evidence="1" id="KW-0547">Nucleotide-binding</keyword>
<feature type="region of interest" description="Disordered" evidence="4">
    <location>
        <begin position="513"/>
        <end position="599"/>
    </location>
</feature>
<evidence type="ECO:0000313" key="8">
    <source>
        <dbReference type="Proteomes" id="UP000237144"/>
    </source>
</evidence>
<dbReference type="GO" id="GO:0005524">
    <property type="term" value="F:ATP binding"/>
    <property type="evidence" value="ECO:0007669"/>
    <property type="project" value="InterPro"/>
</dbReference>
<dbReference type="PANTHER" id="PTHR45629:SF7">
    <property type="entry name" value="DNA EXCISION REPAIR PROTEIN ERCC-6-RELATED"/>
    <property type="match status" value="1"/>
</dbReference>
<feature type="compositionally biased region" description="Polar residues" evidence="4">
    <location>
        <begin position="147"/>
        <end position="162"/>
    </location>
</feature>
<dbReference type="OrthoDB" id="413460at2759"/>
<evidence type="ECO:0000256" key="2">
    <source>
        <dbReference type="ARBA" id="ARBA00022801"/>
    </source>
</evidence>
<dbReference type="InterPro" id="IPR014001">
    <property type="entry name" value="Helicase_ATP-bd"/>
</dbReference>
<proteinExistence type="predicted"/>
<dbReference type="SUPFAM" id="SSF52540">
    <property type="entry name" value="P-loop containing nucleoside triphosphate hydrolases"/>
    <property type="match status" value="2"/>
</dbReference>
<feature type="compositionally biased region" description="Polar residues" evidence="4">
    <location>
        <begin position="122"/>
        <end position="135"/>
    </location>
</feature>
<gene>
    <name evidence="7" type="ORF">BMF94_0432</name>
</gene>
<dbReference type="Pfam" id="PF00176">
    <property type="entry name" value="SNF2-rel_dom"/>
    <property type="match status" value="1"/>
</dbReference>
<dbReference type="SMART" id="SM00490">
    <property type="entry name" value="HELICc"/>
    <property type="match status" value="1"/>
</dbReference>
<feature type="region of interest" description="Disordered" evidence="4">
    <location>
        <begin position="400"/>
        <end position="419"/>
    </location>
</feature>
<protein>
    <submittedName>
        <fullName evidence="7">DNA repair and recombination protein RAD54</fullName>
    </submittedName>
</protein>
<name>A0A2S5BHJ0_9BASI</name>
<evidence type="ECO:0000259" key="5">
    <source>
        <dbReference type="PROSITE" id="PS51192"/>
    </source>
</evidence>
<reference evidence="7 8" key="1">
    <citation type="journal article" date="2018" name="Front. Microbiol.">
        <title>Prospects for Fungal Bioremediation of Acidic Radioactive Waste Sites: Characterization and Genome Sequence of Rhodotorula taiwanensis MD1149.</title>
        <authorList>
            <person name="Tkavc R."/>
            <person name="Matrosova V.Y."/>
            <person name="Grichenko O.E."/>
            <person name="Gostincar C."/>
            <person name="Volpe R.P."/>
            <person name="Klimenkova P."/>
            <person name="Gaidamakova E.K."/>
            <person name="Zhou C.E."/>
            <person name="Stewart B.J."/>
            <person name="Lyman M.G."/>
            <person name="Malfatti S.A."/>
            <person name="Rubinfeld B."/>
            <person name="Courtot M."/>
            <person name="Singh J."/>
            <person name="Dalgard C.L."/>
            <person name="Hamilton T."/>
            <person name="Frey K.G."/>
            <person name="Gunde-Cimerman N."/>
            <person name="Dugan L."/>
            <person name="Daly M.J."/>
        </authorList>
    </citation>
    <scope>NUCLEOTIDE SEQUENCE [LARGE SCALE GENOMIC DNA]</scope>
    <source>
        <strain evidence="7 8">MD1149</strain>
    </source>
</reference>
<organism evidence="7 8">
    <name type="scientific">Rhodotorula taiwanensis</name>
    <dbReference type="NCBI Taxonomy" id="741276"/>
    <lineage>
        <taxon>Eukaryota</taxon>
        <taxon>Fungi</taxon>
        <taxon>Dikarya</taxon>
        <taxon>Basidiomycota</taxon>
        <taxon>Pucciniomycotina</taxon>
        <taxon>Microbotryomycetes</taxon>
        <taxon>Sporidiobolales</taxon>
        <taxon>Sporidiobolaceae</taxon>
        <taxon>Rhodotorula</taxon>
    </lineage>
</organism>
<dbReference type="Proteomes" id="UP000237144">
    <property type="component" value="Unassembled WGS sequence"/>
</dbReference>
<dbReference type="PANTHER" id="PTHR45629">
    <property type="entry name" value="SNF2/RAD54 FAMILY MEMBER"/>
    <property type="match status" value="1"/>
</dbReference>
<dbReference type="Pfam" id="PF00271">
    <property type="entry name" value="Helicase_C"/>
    <property type="match status" value="1"/>
</dbReference>
<keyword evidence="8" id="KW-1185">Reference proteome</keyword>
<keyword evidence="2" id="KW-0378">Hydrolase</keyword>
<dbReference type="FunFam" id="3.40.50.10810:FF:000020">
    <property type="entry name" value="DNA repair and recombination protein RAD54B"/>
    <property type="match status" value="1"/>
</dbReference>
<evidence type="ECO:0000259" key="6">
    <source>
        <dbReference type="PROSITE" id="PS51194"/>
    </source>
</evidence>
<feature type="domain" description="Helicase ATP-binding" evidence="5">
    <location>
        <begin position="650"/>
        <end position="821"/>
    </location>
</feature>
<feature type="region of interest" description="Disordered" evidence="4">
    <location>
        <begin position="1169"/>
        <end position="1193"/>
    </location>
</feature>
<dbReference type="InterPro" id="IPR050496">
    <property type="entry name" value="SNF2_RAD54_helicase_repair"/>
</dbReference>
<dbReference type="InterPro" id="IPR000330">
    <property type="entry name" value="SNF2_N"/>
</dbReference>
<feature type="region of interest" description="Disordered" evidence="4">
    <location>
        <begin position="96"/>
        <end position="359"/>
    </location>
</feature>
<dbReference type="GO" id="GO:0016787">
    <property type="term" value="F:hydrolase activity"/>
    <property type="evidence" value="ECO:0007669"/>
    <property type="project" value="UniProtKB-KW"/>
</dbReference>
<dbReference type="InterPro" id="IPR038718">
    <property type="entry name" value="SNF2-like_sf"/>
</dbReference>
<dbReference type="CDD" id="cd18004">
    <property type="entry name" value="DEXHc_RAD54"/>
    <property type="match status" value="1"/>
</dbReference>
<dbReference type="Gene3D" id="1.20.120.850">
    <property type="entry name" value="SWI2/SNF2 ATPases, N-terminal domain"/>
    <property type="match status" value="1"/>
</dbReference>
<dbReference type="GO" id="GO:0007131">
    <property type="term" value="P:reciprocal meiotic recombination"/>
    <property type="evidence" value="ECO:0007669"/>
    <property type="project" value="TreeGrafter"/>
</dbReference>
<accession>A0A2S5BHJ0</accession>
<dbReference type="GO" id="GO:0000724">
    <property type="term" value="P:double-strand break repair via homologous recombination"/>
    <property type="evidence" value="ECO:0007669"/>
    <property type="project" value="TreeGrafter"/>
</dbReference>
<feature type="compositionally biased region" description="Low complexity" evidence="4">
    <location>
        <begin position="533"/>
        <end position="545"/>
    </location>
</feature>
<dbReference type="SMART" id="SM00487">
    <property type="entry name" value="DEXDc"/>
    <property type="match status" value="1"/>
</dbReference>
<evidence type="ECO:0000256" key="3">
    <source>
        <dbReference type="ARBA" id="ARBA00022840"/>
    </source>
</evidence>
<dbReference type="CDD" id="cd18793">
    <property type="entry name" value="SF2_C_SNF"/>
    <property type="match status" value="1"/>
</dbReference>
<sequence>MAAAGPSKRAWDVQWRNFQARKNKTWEKDGVMLVEGLGVTVYAADGKLIGARNLTMPVSAEMEFSLSGKDVMVTDQTTLEAYYLVARSKGGLHAAHSASTATPSKPVPGYLSRGAAPALTDARSTTPSHGRQTASGPARTETPVDPASSNETPSMATTSWVQPHQKFQKPFKSPAMRPVAHDGGSPAARLGTASRAAVAGPSKLRERLVPEPQAESPKRAAIGSKGKGRAIESEDDEEMENSPPLAQPDGPPSHKKLRVELPKAAESPGPARLARRSAADAAFERAISRNNSVNSTGSKDSVRAPPLRTRSTPDRPGSTREANQPLFRRSESLSKRSPSSGALRVGQTSAGDEVLEGSGLCDDMELDAKIFDDDWGEESEEEKPQVSKQAAAFEEAAEIAASTLSESADRSSQPEKRKYSCNWRKKTTAKTANWAGDATLMLTGRQARLIDDESGKVLAQGGLPANVEVEADAQFTYCGITLQVLAEETGFKSSATVTLLAPEPNCPPVRPVQATSGTAFRPPAPAKATNPLARRVAARSASPAVEPAPPRREAARQSLPPAPTTNDSFKLPRLFDGSADSPAAARRRTGPLFDPTTEGALVMPRPTTAHQQEYNKHNAPIVDVVVDPKIADKLRAHQREGVTFLYECVMGMRSSGQGCILADDMGLGKTIQAITLVWTLLKQSPYQAGQNGEIKRAMIVCPATLVKNWKAEFRKWIGKDRIKVLAAEDKQHIHTFVYSKNYDVLIVGYEKVRDCVDELKAAQPPIGLVICDEGHRLKSEKTKTSQALQSLSCMRRVILSGTPIQNNLGEFFAMMDYVNPGILQDAAYFKKNFEVPIMAARQPDSSSKARKEGEEALETLMSIQNHFLLRRTNEVILEHLPPKHEYTVFVRPTVLQIDVYRTALSTSAIRTVLEGRDMKHGLALLQNLLKLATSPGLLWQQIKEKGVGDLDESVTNAFPADIDAADFALSSKLHVLGLMLKTLFTDGEEKIIVVSNFTTTLDLIEKHCKRHKYPYCRLDGKTPQQDRIAIVDKFNKGPRNHNFVFLLSSKSGGTGLNIIGASRLVQVDSDWNPSNDLQAMARIHREGQPRPCFIYRLLTSGTVDEVVYQRQLTKLALSGSIMSGDGGSSSKNKNAFTADELRNLFTLHDEVACQTHDLLGCRCHIGEPMPEDDDNDAGDASNSESSSEDEFASGFVQASQYQDQDAKRSLARSRRHLSVLKTWTHASARNVEHIEKLQDGLLKALIYEKLGEADETSISLPSETPDDLDLCHGQIAFVFEKKTAAP</sequence>
<feature type="domain" description="Helicase C-terminal" evidence="6">
    <location>
        <begin position="979"/>
        <end position="1135"/>
    </location>
</feature>
<dbReference type="PROSITE" id="PS51194">
    <property type="entry name" value="HELICASE_CTER"/>
    <property type="match status" value="1"/>
</dbReference>